<proteinExistence type="predicted"/>
<feature type="transmembrane region" description="Helical" evidence="1">
    <location>
        <begin position="62"/>
        <end position="83"/>
    </location>
</feature>
<organism evidence="2 3">
    <name type="scientific">Fictibacillus terranigra</name>
    <dbReference type="NCBI Taxonomy" id="3058424"/>
    <lineage>
        <taxon>Bacteria</taxon>
        <taxon>Bacillati</taxon>
        <taxon>Bacillota</taxon>
        <taxon>Bacilli</taxon>
        <taxon>Bacillales</taxon>
        <taxon>Fictibacillaceae</taxon>
        <taxon>Fictibacillus</taxon>
    </lineage>
</organism>
<dbReference type="InterPro" id="IPR014509">
    <property type="entry name" value="YjdF-like"/>
</dbReference>
<accession>A0ABT8E8Q1</accession>
<keyword evidence="1" id="KW-1133">Transmembrane helix</keyword>
<keyword evidence="1" id="KW-0812">Transmembrane</keyword>
<protein>
    <recommendedName>
        <fullName evidence="4">Membrane-spanning protein</fullName>
    </recommendedName>
</protein>
<name>A0ABT8E8Q1_9BACL</name>
<dbReference type="EMBL" id="JAUHLN010000002">
    <property type="protein sequence ID" value="MDN4074292.1"/>
    <property type="molecule type" value="Genomic_DNA"/>
</dbReference>
<reference evidence="2" key="1">
    <citation type="submission" date="2023-06" db="EMBL/GenBank/DDBJ databases">
        <title>Draft Genome Sequences of Representative Paenibacillus Polymyxa, Bacillus cereus, Fictibacillus sp., and Brevibacillus agri Strains Isolated from Amazonian Dark Earth.</title>
        <authorList>
            <person name="Pellegrinetti T.A."/>
            <person name="Cunha I.C.M."/>
            <person name="Chaves M.G."/>
            <person name="Freitas A.S."/>
            <person name="Silva A.V.R."/>
            <person name="Tsai S.M."/>
            <person name="Mendes L.W."/>
        </authorList>
    </citation>
    <scope>NUCLEOTIDE SEQUENCE</scope>
    <source>
        <strain evidence="2">CENA-BCM004</strain>
    </source>
</reference>
<feature type="transmembrane region" description="Helical" evidence="1">
    <location>
        <begin position="31"/>
        <end position="50"/>
    </location>
</feature>
<evidence type="ECO:0008006" key="4">
    <source>
        <dbReference type="Google" id="ProtNLM"/>
    </source>
</evidence>
<dbReference type="Proteomes" id="UP001168694">
    <property type="component" value="Unassembled WGS sequence"/>
</dbReference>
<feature type="transmembrane region" description="Helical" evidence="1">
    <location>
        <begin position="5"/>
        <end position="25"/>
    </location>
</feature>
<evidence type="ECO:0000256" key="1">
    <source>
        <dbReference type="SAM" id="Phobius"/>
    </source>
</evidence>
<gene>
    <name evidence="2" type="ORF">QYF49_14965</name>
</gene>
<keyword evidence="1" id="KW-0472">Membrane</keyword>
<feature type="transmembrane region" description="Helical" evidence="1">
    <location>
        <begin position="89"/>
        <end position="107"/>
    </location>
</feature>
<dbReference type="RefSeq" id="WP_290400358.1">
    <property type="nucleotide sequence ID" value="NZ_JAUHLN010000002.1"/>
</dbReference>
<comment type="caution">
    <text evidence="2">The sequence shown here is derived from an EMBL/GenBank/DDBJ whole genome shotgun (WGS) entry which is preliminary data.</text>
</comment>
<evidence type="ECO:0000313" key="2">
    <source>
        <dbReference type="EMBL" id="MDN4074292.1"/>
    </source>
</evidence>
<dbReference type="Pfam" id="PF09997">
    <property type="entry name" value="DUF2238"/>
    <property type="match status" value="1"/>
</dbReference>
<keyword evidence="3" id="KW-1185">Reference proteome</keyword>
<sequence length="205" mass="22941">MKRKWVLLISLAYTVFMAILFFYYFPKGEVHSYQVALGGVLCGAIPLGLARFTKLKFNLPILLSYLAFLFASQYLGSILHFYGLGWWDTFLHLLSGALLAFVAVALYERLVHREGGTHISPWLVFWFVLSFAVLGGVIWEMYEFSMDQFFNMTLQGGGNSDTMVDLVADTVGGVVIAFISLVRTKNKYSGELGIKEPSLPPESLA</sequence>
<feature type="transmembrane region" description="Helical" evidence="1">
    <location>
        <begin position="119"/>
        <end position="142"/>
    </location>
</feature>
<feature type="transmembrane region" description="Helical" evidence="1">
    <location>
        <begin position="162"/>
        <end position="182"/>
    </location>
</feature>
<evidence type="ECO:0000313" key="3">
    <source>
        <dbReference type="Proteomes" id="UP001168694"/>
    </source>
</evidence>